<evidence type="ECO:0000313" key="4">
    <source>
        <dbReference type="Proteomes" id="UP000515163"/>
    </source>
</evidence>
<dbReference type="PANTHER" id="PTHR19848:SF8">
    <property type="entry name" value="F-BOX AND WD REPEAT DOMAIN CONTAINING 7"/>
    <property type="match status" value="1"/>
</dbReference>
<evidence type="ECO:0000256" key="1">
    <source>
        <dbReference type="ARBA" id="ARBA00022574"/>
    </source>
</evidence>
<reference evidence="5" key="1">
    <citation type="submission" date="2025-08" db="UniProtKB">
        <authorList>
            <consortium name="RefSeq"/>
        </authorList>
    </citation>
    <scope>IDENTIFICATION</scope>
    <source>
        <tissue evidence="5">Tentacle</tissue>
    </source>
</reference>
<keyword evidence="4" id="KW-1185">Reference proteome</keyword>
<name>A0A6P8ISR2_ACTTE</name>
<dbReference type="Pfam" id="PF00400">
    <property type="entry name" value="WD40"/>
    <property type="match status" value="2"/>
</dbReference>
<evidence type="ECO:0000256" key="3">
    <source>
        <dbReference type="PROSITE-ProRule" id="PRU00221"/>
    </source>
</evidence>
<dbReference type="InParanoid" id="A0A6P8ISR2"/>
<organism evidence="4 5">
    <name type="scientific">Actinia tenebrosa</name>
    <name type="common">Australian red waratah sea anemone</name>
    <dbReference type="NCBI Taxonomy" id="6105"/>
    <lineage>
        <taxon>Eukaryota</taxon>
        <taxon>Metazoa</taxon>
        <taxon>Cnidaria</taxon>
        <taxon>Anthozoa</taxon>
        <taxon>Hexacorallia</taxon>
        <taxon>Actiniaria</taxon>
        <taxon>Actiniidae</taxon>
        <taxon>Actinia</taxon>
    </lineage>
</organism>
<keyword evidence="1 3" id="KW-0853">WD repeat</keyword>
<gene>
    <name evidence="5" type="primary">LOC116303865</name>
</gene>
<sequence length="676" mass="75204">MSGVCGFSVEHSWGVGSVRQCAGFPGNILFDDQVEKIYCVPLGPQIVCWDIEKKERKICFQGHSDLIICLQYNHSYGVVLTISYSGEIKLWNEDFKLLLSEKTGFGNAHYGVWSNDGQRFLICGGPWKFSLLTVYELSKASDGRFNFSTVWQNVGVAAATLDGSTNSISDVDNKEDIREQENNASITYIKQNDNYIISQFSSKDTVLAIFERYHGNASEVHLFDANGAMIHSNILDPLDNPKAAIMCTTPCHNGAFAVGFQGGVFEVLNEEDLTMKSVFQATGSPQVALWDKDYILAVSYLSGVLSWWTTEGVCVHELKGGPKDSNIHVNWVSTSSHNALWIAGIMALNYVELMYTNEGDFFPSSIRQKYSLRYHEVTGCGFDLSNSNLTASGDFVGNVFVWEKGKNEPLYRTKQETAIRSLVWKNDKLFIGCLDGLIIQWTPSNAEFPVVCLACTSGVLSLRWSHNKLAIGLENGDLLLYTFTDEEYSDPVRIINQKAHSQTKDGALLPAEIWSVCWSPCGKMIATASEDQTTCIWNASNGNKLRTLHGHTTAVTSVDWKTMRDNSKNILATCGDDRTVQIMDGISFDIIHTLKLHNIEGWFTLTYLSLNPHDQKCLCSTQNGHLALWDCSTGNLLACHKMHCGSIEGLAWSQDFSEFGTVSSDCVVNIFHIKDH</sequence>
<dbReference type="SUPFAM" id="SSF50978">
    <property type="entry name" value="WD40 repeat-like"/>
    <property type="match status" value="2"/>
</dbReference>
<protein>
    <submittedName>
        <fullName evidence="5">Uncharacterized protein LOC116303865</fullName>
    </submittedName>
</protein>
<dbReference type="Gene3D" id="2.130.10.10">
    <property type="entry name" value="YVTN repeat-like/Quinoprotein amine dehydrogenase"/>
    <property type="match status" value="4"/>
</dbReference>
<feature type="repeat" description="WD" evidence="3">
    <location>
        <begin position="513"/>
        <end position="547"/>
    </location>
</feature>
<dbReference type="PROSITE" id="PS00678">
    <property type="entry name" value="WD_REPEATS_1"/>
    <property type="match status" value="1"/>
</dbReference>
<dbReference type="KEGG" id="aten:116303865"/>
<dbReference type="PROSITE" id="PS50082">
    <property type="entry name" value="WD_REPEATS_2"/>
    <property type="match status" value="2"/>
</dbReference>
<dbReference type="Proteomes" id="UP000515163">
    <property type="component" value="Unplaced"/>
</dbReference>
<dbReference type="OrthoDB" id="2096344at2759"/>
<keyword evidence="2" id="KW-0677">Repeat</keyword>
<evidence type="ECO:0000313" key="5">
    <source>
        <dbReference type="RefSeq" id="XP_031569335.1"/>
    </source>
</evidence>
<dbReference type="RefSeq" id="XP_031569335.1">
    <property type="nucleotide sequence ID" value="XM_031713475.1"/>
</dbReference>
<dbReference type="InterPro" id="IPR019775">
    <property type="entry name" value="WD40_repeat_CS"/>
</dbReference>
<dbReference type="AlphaFoldDB" id="A0A6P8ISR2"/>
<dbReference type="SMART" id="SM00320">
    <property type="entry name" value="WD40"/>
    <property type="match status" value="8"/>
</dbReference>
<dbReference type="InterPro" id="IPR001680">
    <property type="entry name" value="WD40_rpt"/>
</dbReference>
<dbReference type="InterPro" id="IPR015943">
    <property type="entry name" value="WD40/YVTN_repeat-like_dom_sf"/>
</dbReference>
<dbReference type="InterPro" id="IPR036322">
    <property type="entry name" value="WD40_repeat_dom_sf"/>
</dbReference>
<feature type="repeat" description="WD" evidence="3">
    <location>
        <begin position="60"/>
        <end position="92"/>
    </location>
</feature>
<evidence type="ECO:0000256" key="2">
    <source>
        <dbReference type="ARBA" id="ARBA00022737"/>
    </source>
</evidence>
<dbReference type="PANTHER" id="PTHR19848">
    <property type="entry name" value="WD40 REPEAT PROTEIN"/>
    <property type="match status" value="1"/>
</dbReference>
<dbReference type="GeneID" id="116303865"/>
<accession>A0A6P8ISR2</accession>
<proteinExistence type="predicted"/>